<proteinExistence type="predicted"/>
<dbReference type="AlphaFoldDB" id="A0A0A8YH26"/>
<organism evidence="1">
    <name type="scientific">Arundo donax</name>
    <name type="common">Giant reed</name>
    <name type="synonym">Donax arundinaceus</name>
    <dbReference type="NCBI Taxonomy" id="35708"/>
    <lineage>
        <taxon>Eukaryota</taxon>
        <taxon>Viridiplantae</taxon>
        <taxon>Streptophyta</taxon>
        <taxon>Embryophyta</taxon>
        <taxon>Tracheophyta</taxon>
        <taxon>Spermatophyta</taxon>
        <taxon>Magnoliopsida</taxon>
        <taxon>Liliopsida</taxon>
        <taxon>Poales</taxon>
        <taxon>Poaceae</taxon>
        <taxon>PACMAD clade</taxon>
        <taxon>Arundinoideae</taxon>
        <taxon>Arundineae</taxon>
        <taxon>Arundo</taxon>
    </lineage>
</organism>
<evidence type="ECO:0000313" key="1">
    <source>
        <dbReference type="EMBL" id="JAD25699.1"/>
    </source>
</evidence>
<protein>
    <submittedName>
        <fullName evidence="1">Uncharacterized protein</fullName>
    </submittedName>
</protein>
<reference evidence="1" key="2">
    <citation type="journal article" date="2015" name="Data Brief">
        <title>Shoot transcriptome of the giant reed, Arundo donax.</title>
        <authorList>
            <person name="Barrero R.A."/>
            <person name="Guerrero F.D."/>
            <person name="Moolhuijzen P."/>
            <person name="Goolsby J.A."/>
            <person name="Tidwell J."/>
            <person name="Bellgard S.E."/>
            <person name="Bellgard M.I."/>
        </authorList>
    </citation>
    <scope>NUCLEOTIDE SEQUENCE</scope>
    <source>
        <tissue evidence="1">Shoot tissue taken approximately 20 cm above the soil surface</tissue>
    </source>
</reference>
<dbReference type="EMBL" id="GBRH01272196">
    <property type="protein sequence ID" value="JAD25699.1"/>
    <property type="molecule type" value="Transcribed_RNA"/>
</dbReference>
<name>A0A0A8YH26_ARUDO</name>
<accession>A0A0A8YH26</accession>
<sequence>MFSCSRLVSFCILPGRDLMPLQYKISSFLREARSPIHSGSAGMLGQSDKYKCSREVRCRMLSCKSLSSVHLVMTNSRREMRSPDHFGSSG</sequence>
<reference evidence="1" key="1">
    <citation type="submission" date="2014-09" db="EMBL/GenBank/DDBJ databases">
        <authorList>
            <person name="Magalhaes I.L.F."/>
            <person name="Oliveira U."/>
            <person name="Santos F.R."/>
            <person name="Vidigal T.H.D.A."/>
            <person name="Brescovit A.D."/>
            <person name="Santos A.J."/>
        </authorList>
    </citation>
    <scope>NUCLEOTIDE SEQUENCE</scope>
    <source>
        <tissue evidence="1">Shoot tissue taken approximately 20 cm above the soil surface</tissue>
    </source>
</reference>